<evidence type="ECO:0000256" key="4">
    <source>
        <dbReference type="PROSITE-ProRule" id="PRU00335"/>
    </source>
</evidence>
<dbReference type="InterPro" id="IPR050109">
    <property type="entry name" value="HTH-type_TetR-like_transc_reg"/>
</dbReference>
<accession>A0ABV2A0G6</accession>
<dbReference type="PANTHER" id="PTHR30055">
    <property type="entry name" value="HTH-TYPE TRANSCRIPTIONAL REGULATOR RUTR"/>
    <property type="match status" value="1"/>
</dbReference>
<keyword evidence="2 4" id="KW-0238">DNA-binding</keyword>
<organism evidence="7 8">
    <name type="scientific">Nocardiopsis tropica</name>
    <dbReference type="NCBI Taxonomy" id="109330"/>
    <lineage>
        <taxon>Bacteria</taxon>
        <taxon>Bacillati</taxon>
        <taxon>Actinomycetota</taxon>
        <taxon>Actinomycetes</taxon>
        <taxon>Streptosporangiales</taxon>
        <taxon>Nocardiopsidaceae</taxon>
        <taxon>Nocardiopsis</taxon>
    </lineage>
</organism>
<feature type="coiled-coil region" evidence="5">
    <location>
        <begin position="87"/>
        <end position="118"/>
    </location>
</feature>
<evidence type="ECO:0000256" key="3">
    <source>
        <dbReference type="ARBA" id="ARBA00023163"/>
    </source>
</evidence>
<evidence type="ECO:0000313" key="8">
    <source>
        <dbReference type="Proteomes" id="UP001432401"/>
    </source>
</evidence>
<proteinExistence type="predicted"/>
<dbReference type="Proteomes" id="UP001432401">
    <property type="component" value="Unassembled WGS sequence"/>
</dbReference>
<protein>
    <submittedName>
        <fullName evidence="7">TetR family transcriptional regulator</fullName>
    </submittedName>
</protein>
<evidence type="ECO:0000259" key="6">
    <source>
        <dbReference type="PROSITE" id="PS50977"/>
    </source>
</evidence>
<dbReference type="PANTHER" id="PTHR30055:SF238">
    <property type="entry name" value="MYCOFACTOCIN BIOSYNTHESIS TRANSCRIPTIONAL REGULATOR MFTR-RELATED"/>
    <property type="match status" value="1"/>
</dbReference>
<keyword evidence="8" id="KW-1185">Reference proteome</keyword>
<dbReference type="RefSeq" id="WP_344177637.1">
    <property type="nucleotide sequence ID" value="NZ_JBEQNA010000013.1"/>
</dbReference>
<evidence type="ECO:0000256" key="1">
    <source>
        <dbReference type="ARBA" id="ARBA00023015"/>
    </source>
</evidence>
<comment type="caution">
    <text evidence="7">The sequence shown here is derived from an EMBL/GenBank/DDBJ whole genome shotgun (WGS) entry which is preliminary data.</text>
</comment>
<evidence type="ECO:0000256" key="5">
    <source>
        <dbReference type="SAM" id="Coils"/>
    </source>
</evidence>
<keyword evidence="1" id="KW-0805">Transcription regulation</keyword>
<dbReference type="SUPFAM" id="SSF46689">
    <property type="entry name" value="Homeodomain-like"/>
    <property type="match status" value="1"/>
</dbReference>
<keyword evidence="3" id="KW-0804">Transcription</keyword>
<dbReference type="Gene3D" id="1.10.10.60">
    <property type="entry name" value="Homeodomain-like"/>
    <property type="match status" value="1"/>
</dbReference>
<feature type="domain" description="HTH tetR-type" evidence="6">
    <location>
        <begin position="13"/>
        <end position="73"/>
    </location>
</feature>
<dbReference type="PRINTS" id="PR00455">
    <property type="entry name" value="HTHTETR"/>
</dbReference>
<feature type="DNA-binding region" description="H-T-H motif" evidence="4">
    <location>
        <begin position="36"/>
        <end position="55"/>
    </location>
</feature>
<dbReference type="Gene3D" id="1.10.357.10">
    <property type="entry name" value="Tetracycline Repressor, domain 2"/>
    <property type="match status" value="1"/>
</dbReference>
<name>A0ABV2A0G6_9ACTN</name>
<reference evidence="7 8" key="1">
    <citation type="submission" date="2024-06" db="EMBL/GenBank/DDBJ databases">
        <authorList>
            <person name="Bataeva Y.V."/>
            <person name="Grigorian L.N."/>
            <person name="Solomentsev V.I."/>
        </authorList>
    </citation>
    <scope>NUCLEOTIDE SEQUENCE [LARGE SCALE GENOMIC DNA]</scope>
    <source>
        <strain evidence="8">SCPM-O-B-12605 (RCAM04882)</strain>
    </source>
</reference>
<dbReference type="Pfam" id="PF00440">
    <property type="entry name" value="TetR_N"/>
    <property type="match status" value="1"/>
</dbReference>
<dbReference type="InterPro" id="IPR009057">
    <property type="entry name" value="Homeodomain-like_sf"/>
</dbReference>
<sequence>MDTTIGLRERRRRATLAEIENAALDLFERQGFENTTVEHIAAAAGVSTSTFFRYFPAKEDAALGTNQAFEAALASRLEGCASTSEPLREVERVVVEVLQELEAERTDVIERMLRVRRLAGADAALRSAAQRREAEQCDRFVQMMAATAETTVIDLRVRVLAETVSAALRASFDSWAADSEDGLAQTFQAACAHLRELTAP</sequence>
<dbReference type="PROSITE" id="PS50977">
    <property type="entry name" value="HTH_TETR_2"/>
    <property type="match status" value="1"/>
</dbReference>
<gene>
    <name evidence="7" type="ORF">ABUK86_23930</name>
</gene>
<keyword evidence="5" id="KW-0175">Coiled coil</keyword>
<evidence type="ECO:0000256" key="2">
    <source>
        <dbReference type="ARBA" id="ARBA00023125"/>
    </source>
</evidence>
<evidence type="ECO:0000313" key="7">
    <source>
        <dbReference type="EMBL" id="MES0836846.1"/>
    </source>
</evidence>
<dbReference type="InterPro" id="IPR001647">
    <property type="entry name" value="HTH_TetR"/>
</dbReference>
<dbReference type="EMBL" id="JBEQNB010000014">
    <property type="protein sequence ID" value="MES0836846.1"/>
    <property type="molecule type" value="Genomic_DNA"/>
</dbReference>